<keyword evidence="2" id="KW-1185">Reference proteome</keyword>
<dbReference type="AlphaFoldDB" id="A0A9N9W3L3"/>
<organism evidence="1 2">
    <name type="scientific">Clonostachys solani</name>
    <dbReference type="NCBI Taxonomy" id="160281"/>
    <lineage>
        <taxon>Eukaryota</taxon>
        <taxon>Fungi</taxon>
        <taxon>Dikarya</taxon>
        <taxon>Ascomycota</taxon>
        <taxon>Pezizomycotina</taxon>
        <taxon>Sordariomycetes</taxon>
        <taxon>Hypocreomycetidae</taxon>
        <taxon>Hypocreales</taxon>
        <taxon>Bionectriaceae</taxon>
        <taxon>Clonostachys</taxon>
    </lineage>
</organism>
<reference evidence="1 2" key="2">
    <citation type="submission" date="2021-10" db="EMBL/GenBank/DDBJ databases">
        <authorList>
            <person name="Piombo E."/>
        </authorList>
    </citation>
    <scope>NUCLEOTIDE SEQUENCE [LARGE SCALE GENOMIC DNA]</scope>
</reference>
<gene>
    <name evidence="1" type="ORF">CSOL1703_00004252</name>
</gene>
<comment type="caution">
    <text evidence="1">The sequence shown here is derived from an EMBL/GenBank/DDBJ whole genome shotgun (WGS) entry which is preliminary data.</text>
</comment>
<accession>A0A9N9W3L3</accession>
<dbReference type="EMBL" id="CABFOC020000002">
    <property type="protein sequence ID" value="CAH0041431.1"/>
    <property type="molecule type" value="Genomic_DNA"/>
</dbReference>
<dbReference type="Proteomes" id="UP000775872">
    <property type="component" value="Unassembled WGS sequence"/>
</dbReference>
<evidence type="ECO:0000313" key="2">
    <source>
        <dbReference type="Proteomes" id="UP000775872"/>
    </source>
</evidence>
<name>A0A9N9W3L3_9HYPO</name>
<reference evidence="2" key="1">
    <citation type="submission" date="2019-06" db="EMBL/GenBank/DDBJ databases">
        <authorList>
            <person name="Broberg M."/>
        </authorList>
    </citation>
    <scope>NUCLEOTIDE SEQUENCE [LARGE SCALE GENOMIC DNA]</scope>
</reference>
<evidence type="ECO:0000313" key="1">
    <source>
        <dbReference type="EMBL" id="CAH0041431.1"/>
    </source>
</evidence>
<protein>
    <submittedName>
        <fullName evidence="1">Uncharacterized protein</fullName>
    </submittedName>
</protein>
<sequence>MLEGPGADIEDVRPPIRELAPMAPLRSEGVVEADLGAAAAAEAARERPAAVVAVEEAQPGLLAVLGLGRAQHVPGGEVGGPAGVRGRGVEVVRRAVEDAAGDDVGRLGAGAGQDRDTDHGLWDLHEGGGEEGARGHAAVVAVACQGVGHLGADGLWDEGRRGTGGGGGDLDAVADGAAGAAAG</sequence>
<proteinExistence type="predicted"/>